<feature type="signal peptide" evidence="1">
    <location>
        <begin position="1"/>
        <end position="26"/>
    </location>
</feature>
<feature type="chain" id="PRO_5038580712" description="BIG2 domain-containing protein" evidence="1">
    <location>
        <begin position="27"/>
        <end position="1299"/>
    </location>
</feature>
<protein>
    <recommendedName>
        <fullName evidence="2">BIG2 domain-containing protein</fullName>
    </recommendedName>
</protein>
<name>A0A7I8DQ15_9FIRM</name>
<feature type="domain" description="BIG2" evidence="2">
    <location>
        <begin position="1062"/>
        <end position="1139"/>
    </location>
</feature>
<dbReference type="Pfam" id="PF02368">
    <property type="entry name" value="Big_2"/>
    <property type="match status" value="8"/>
</dbReference>
<dbReference type="SMART" id="SM00635">
    <property type="entry name" value="BID_2"/>
    <property type="match status" value="12"/>
</dbReference>
<feature type="domain" description="BIG2" evidence="2">
    <location>
        <begin position="729"/>
        <end position="806"/>
    </location>
</feature>
<dbReference type="PANTHER" id="PTHR23019:SF0">
    <property type="entry name" value="NUCLEAR PORE MEMBRANE GLYCOPROTEIN 210"/>
    <property type="match status" value="1"/>
</dbReference>
<evidence type="ECO:0000256" key="1">
    <source>
        <dbReference type="SAM" id="SignalP"/>
    </source>
</evidence>
<dbReference type="InterPro" id="IPR008964">
    <property type="entry name" value="Invasin/intimin_cell_adhesion"/>
</dbReference>
<feature type="domain" description="BIG2" evidence="2">
    <location>
        <begin position="1148"/>
        <end position="1224"/>
    </location>
</feature>
<feature type="domain" description="BIG2" evidence="2">
    <location>
        <begin position="463"/>
        <end position="547"/>
    </location>
</feature>
<keyword evidence="4" id="KW-1185">Reference proteome</keyword>
<feature type="domain" description="BIG2" evidence="2">
    <location>
        <begin position="644"/>
        <end position="722"/>
    </location>
</feature>
<feature type="domain" description="BIG2" evidence="2">
    <location>
        <begin position="978"/>
        <end position="1055"/>
    </location>
</feature>
<organism evidence="3 4">
    <name type="scientific">Anaerocolumna chitinilytica</name>
    <dbReference type="NCBI Taxonomy" id="1727145"/>
    <lineage>
        <taxon>Bacteria</taxon>
        <taxon>Bacillati</taxon>
        <taxon>Bacillota</taxon>
        <taxon>Clostridia</taxon>
        <taxon>Lachnospirales</taxon>
        <taxon>Lachnospiraceae</taxon>
        <taxon>Anaerocolumna</taxon>
    </lineage>
</organism>
<evidence type="ECO:0000313" key="4">
    <source>
        <dbReference type="Proteomes" id="UP000515703"/>
    </source>
</evidence>
<sequence>MKKIFMKRWMAVVCCLIIVVTTVLQPMSTNEVKAAGGVQFVVDSKICNPDDEVILGTAAPSIYLRGADGQPISVGSFKPGTVKWVVNSKIYSINTDGSVTESGTESKVISLTNIDKDSLSAKIKVNGPGYASLTLMYDDINGGHYAYLLKIIVNFKVDDQTLTSVISSGNAYDDKVMLFDVVGDTKTVFLSYDGISGGSLDTATLLSNNAISITSSDPKVASVTGGKIKSEGAGIAKITVTTNTSSGDSSVPKPLTASFKVLVKPKVSSVSHTVSEDSSSDFTNHLKVPGNISGTTTFYTNAANASKLIWRAYYRTTTSNGLLSLTPISSPNGIISFTPSLVDNTLTVNNAKAGSYAILGYLDSMYVPDKIETGPEGNSIPYVELDFNVVPSIPAYMVMSVGDTYDVTQYLNTAQYSYSYKSSDATIASVSVNGIITAKSAGDAVIQVIDNSTGNKFTMNLTVIDGISLNLTEANIYVQGTLDLEAIVTGNSTVTWSSLTNANNGSDASSIATVTANGTQAVVKGVSAGTAYIVASIKTSTGVIKKAVCKITVSNTVTQIDISPSEISLNKQEPATLNVVYDPTNLQSVPVKWISTDTDIVNVVNSNGGFVNIKAGDKAGSALVIAINTENFIIGTCKVTVKQRVTGISLSATNLSLLKSVGTYQLKATVTPSDATNTNVTWKSTNPTVATVNDSGLVTLLASGSTSIIVTSVDDPSVTAVCNLTVGISITAIKLDDSKKVMYTGDSTKLSYTITPANATNTDVTWSTTDSSVASVDSKGNVKAVAAGTAVIILRTADGLYMSTCTITVKEKATGLAFDVTSLELYIGKTYTIKVTPTPATATDYTLTWNSLDAAIASVDANGTVTAKAVGKTMITATTSTGSILYCNITVKAEATGLQLNYTEKKLVIGDYFDLKATIKPSSAASEESIIWVSSKTSVATVSSNGRVKGIKGGTAVITCKTTDGKFTTFCTVTVIERVTSVTLNKTSYKLGLGKTYTLTAKVKTNAASNPKLKWATSNSRVVSVSQKGEITGKIIGTATITVTATDGSGEKDTVAIRVVRNASYITLNRTSVTTVVGRNFSLKATVKPTNATFRTVTWKSSDESVAIVDSTGKVTALKAGNVTIKAAAKDSSGRYAISYVIVQPRVPANSVTILNQNLTMVVGETAVLQKALNPSTSTDYSSWASDNKTVATVTTEGRLTANRPGIANITVMTESGKTATTKVTVVGLNTTNLILEQYSDYTLMVLGITSGVTWDIADSSIAIVTNGKVSTRRVGTTTIIATVNGRRLTCKLTVTKIK</sequence>
<reference evidence="3 4" key="2">
    <citation type="submission" date="2020-08" db="EMBL/GenBank/DDBJ databases">
        <authorList>
            <person name="Ueki A."/>
            <person name="Tonouchi A."/>
        </authorList>
    </citation>
    <scope>NUCLEOTIDE SEQUENCE [LARGE SCALE GENOMIC DNA]</scope>
    <source>
        <strain evidence="3 4">CTTW</strain>
    </source>
</reference>
<dbReference type="Proteomes" id="UP000515703">
    <property type="component" value="Chromosome"/>
</dbReference>
<feature type="domain" description="BIG2" evidence="2">
    <location>
        <begin position="1225"/>
        <end position="1294"/>
    </location>
</feature>
<feature type="domain" description="BIG2" evidence="2">
    <location>
        <begin position="386"/>
        <end position="458"/>
    </location>
</feature>
<dbReference type="KEGG" id="acht:bsdcttw_35490"/>
<feature type="domain" description="BIG2" evidence="2">
    <location>
        <begin position="556"/>
        <end position="637"/>
    </location>
</feature>
<dbReference type="EMBL" id="AP023368">
    <property type="protein sequence ID" value="BCK00509.1"/>
    <property type="molecule type" value="Genomic_DNA"/>
</dbReference>
<dbReference type="RefSeq" id="WP_185256172.1">
    <property type="nucleotide sequence ID" value="NZ_AP023368.1"/>
</dbReference>
<evidence type="ECO:0000259" key="2">
    <source>
        <dbReference type="SMART" id="SM00635"/>
    </source>
</evidence>
<reference evidence="3 4" key="1">
    <citation type="submission" date="2020-08" db="EMBL/GenBank/DDBJ databases">
        <title>Draft genome sequencing of an Anaerocolumna strain isolated from anoxic soil subjected to BSD treatment.</title>
        <authorList>
            <person name="Uek A."/>
            <person name="Tonouchi A."/>
        </authorList>
    </citation>
    <scope>NUCLEOTIDE SEQUENCE [LARGE SCALE GENOMIC DNA]</scope>
    <source>
        <strain evidence="3 4">CTTW</strain>
    </source>
</reference>
<dbReference type="PANTHER" id="PTHR23019">
    <property type="entry name" value="NUCLEAR PORE MEMBRANE GLYCOPROTEIN GP210-RELATED"/>
    <property type="match status" value="1"/>
</dbReference>
<keyword evidence="1" id="KW-0732">Signal</keyword>
<feature type="domain" description="BIG2" evidence="2">
    <location>
        <begin position="812"/>
        <end position="888"/>
    </location>
</feature>
<feature type="domain" description="BIG2" evidence="2">
    <location>
        <begin position="182"/>
        <end position="252"/>
    </location>
</feature>
<proteinExistence type="predicted"/>
<feature type="domain" description="BIG2" evidence="2">
    <location>
        <begin position="894"/>
        <end position="972"/>
    </location>
</feature>
<dbReference type="SUPFAM" id="SSF49373">
    <property type="entry name" value="Invasin/intimin cell-adhesion fragments"/>
    <property type="match status" value="9"/>
</dbReference>
<dbReference type="Gene3D" id="2.60.40.1080">
    <property type="match status" value="12"/>
</dbReference>
<dbReference type="InterPro" id="IPR003343">
    <property type="entry name" value="Big_2"/>
</dbReference>
<evidence type="ECO:0000313" key="3">
    <source>
        <dbReference type="EMBL" id="BCK00509.1"/>
    </source>
</evidence>
<accession>A0A7I8DQ15</accession>
<dbReference type="InterPro" id="IPR045197">
    <property type="entry name" value="NUP210-like"/>
</dbReference>
<gene>
    <name evidence="3" type="ORF">bsdcttw_35490</name>
</gene>